<dbReference type="AlphaFoldDB" id="A0A076LTZ5"/>
<gene>
    <name evidence="2" type="ORF">ETEE_3755</name>
</gene>
<sequence length="37" mass="4130">MKREFSSVNRNSPRLGKGIDHLNDEGILNEAIGKAVY</sequence>
<evidence type="ECO:0000313" key="3">
    <source>
        <dbReference type="Proteomes" id="UP000028681"/>
    </source>
</evidence>
<reference evidence="2 3" key="1">
    <citation type="journal article" date="2012" name="PLoS ONE">
        <title>Edwardsiella comparative phylogenomics reveal the new intra/inter-species taxonomic relationships, virulence evolution and niche adaptation mechanisms.</title>
        <authorList>
            <person name="Yang M."/>
            <person name="Lv Y."/>
            <person name="Xiao J."/>
            <person name="Wu H."/>
            <person name="Zheng H."/>
            <person name="Liu Q."/>
            <person name="Zhang Y."/>
            <person name="Wang Q."/>
        </authorList>
    </citation>
    <scope>NUCLEOTIDE SEQUENCE [LARGE SCALE GENOMIC DNA]</scope>
    <source>
        <strain evidence="3">080813</strain>
    </source>
</reference>
<name>A0A076LTZ5_9GAMM</name>
<accession>A0A076LTZ5</accession>
<dbReference type="Proteomes" id="UP000028681">
    <property type="component" value="Chromosome"/>
</dbReference>
<protein>
    <submittedName>
        <fullName evidence="2">Uncharacterized protein</fullName>
    </submittedName>
</protein>
<organism evidence="2 3">
    <name type="scientific">Edwardsiella anguillarum ET080813</name>
    <dbReference type="NCBI Taxonomy" id="667120"/>
    <lineage>
        <taxon>Bacteria</taxon>
        <taxon>Pseudomonadati</taxon>
        <taxon>Pseudomonadota</taxon>
        <taxon>Gammaproteobacteria</taxon>
        <taxon>Enterobacterales</taxon>
        <taxon>Hafniaceae</taxon>
        <taxon>Edwardsiella</taxon>
    </lineage>
</organism>
<feature type="region of interest" description="Disordered" evidence="1">
    <location>
        <begin position="1"/>
        <end position="21"/>
    </location>
</feature>
<evidence type="ECO:0000256" key="1">
    <source>
        <dbReference type="SAM" id="MobiDB-lite"/>
    </source>
</evidence>
<evidence type="ECO:0000313" key="2">
    <source>
        <dbReference type="EMBL" id="AIJ10167.1"/>
    </source>
</evidence>
<dbReference type="KEGG" id="ete:ETEE_3755"/>
<proteinExistence type="predicted"/>
<dbReference type="HOGENOM" id="CLU_3343096_0_0_6"/>
<feature type="compositionally biased region" description="Polar residues" evidence="1">
    <location>
        <begin position="1"/>
        <end position="12"/>
    </location>
</feature>
<dbReference type="EMBL" id="CP006664">
    <property type="protein sequence ID" value="AIJ10167.1"/>
    <property type="molecule type" value="Genomic_DNA"/>
</dbReference>